<evidence type="ECO:0000313" key="2">
    <source>
        <dbReference type="EMBL" id="ADT84365.1"/>
    </source>
</evidence>
<dbReference type="InterPro" id="IPR001932">
    <property type="entry name" value="PPM-type_phosphatase-like_dom"/>
</dbReference>
<organism evidence="2 3">
    <name type="scientific">Thermococcus barophilus (strain DSM 11836 / MP)</name>
    <dbReference type="NCBI Taxonomy" id="391623"/>
    <lineage>
        <taxon>Archaea</taxon>
        <taxon>Methanobacteriati</taxon>
        <taxon>Methanobacteriota</taxon>
        <taxon>Thermococci</taxon>
        <taxon>Thermococcales</taxon>
        <taxon>Thermococcaceae</taxon>
        <taxon>Thermococcus</taxon>
    </lineage>
</organism>
<dbReference type="EMBL" id="CP002372">
    <property type="protein sequence ID" value="ADT84365.1"/>
    <property type="molecule type" value="Genomic_DNA"/>
</dbReference>
<dbReference type="KEGG" id="tba:TERMP_01390"/>
<dbReference type="InterPro" id="IPR015655">
    <property type="entry name" value="PP2C"/>
</dbReference>
<evidence type="ECO:0000259" key="1">
    <source>
        <dbReference type="PROSITE" id="PS51746"/>
    </source>
</evidence>
<evidence type="ECO:0000313" key="3">
    <source>
        <dbReference type="Proteomes" id="UP000007478"/>
    </source>
</evidence>
<gene>
    <name evidence="2" type="ordered locus">TERMP_01390</name>
</gene>
<dbReference type="SUPFAM" id="SSF81606">
    <property type="entry name" value="PP2C-like"/>
    <property type="match status" value="1"/>
</dbReference>
<dbReference type="SMART" id="SM00332">
    <property type="entry name" value="PP2Cc"/>
    <property type="match status" value="1"/>
</dbReference>
<keyword evidence="3" id="KW-1185">Reference proteome</keyword>
<dbReference type="PANTHER" id="PTHR47992">
    <property type="entry name" value="PROTEIN PHOSPHATASE"/>
    <property type="match status" value="1"/>
</dbReference>
<dbReference type="Proteomes" id="UP000007478">
    <property type="component" value="Chromosome"/>
</dbReference>
<dbReference type="Pfam" id="PF00481">
    <property type="entry name" value="PP2C"/>
    <property type="match status" value="1"/>
</dbReference>
<reference evidence="2 3" key="1">
    <citation type="journal article" date="2011" name="J. Bacteriol.">
        <title>Complete genome sequence of the hyperthermophilic, piezophilic, heterotrophic, and carboxydotrophic archaeon Thermococcus barophilus MP.</title>
        <authorList>
            <person name="Vannier P."/>
            <person name="Marteinsson V.T."/>
            <person name="Fridjonsson O.H."/>
            <person name="Oger P."/>
            <person name="Jebbar M."/>
        </authorList>
    </citation>
    <scope>NUCLEOTIDE SEQUENCE [LARGE SCALE GENOMIC DNA]</scope>
    <source>
        <strain evidence="3">DSM 11836 / MP</strain>
    </source>
</reference>
<dbReference type="SMART" id="SM00331">
    <property type="entry name" value="PP2C_SIG"/>
    <property type="match status" value="1"/>
</dbReference>
<dbReference type="AlphaFoldDB" id="F0LHW5"/>
<protein>
    <submittedName>
        <fullName evidence="2">PrpC-like protein serine/threonine phosphatase</fullName>
    </submittedName>
</protein>
<dbReference type="GO" id="GO:0004722">
    <property type="term" value="F:protein serine/threonine phosphatase activity"/>
    <property type="evidence" value="ECO:0007669"/>
    <property type="project" value="InterPro"/>
</dbReference>
<feature type="domain" description="PPM-type phosphatase" evidence="1">
    <location>
        <begin position="1"/>
        <end position="187"/>
    </location>
</feature>
<accession>F0LHW5</accession>
<dbReference type="CDD" id="cd00143">
    <property type="entry name" value="PP2Cc"/>
    <property type="match status" value="1"/>
</dbReference>
<sequence length="188" mass="20647">MVVEALRETFERGYTRGIGVEGVKGLLLRAYEDAHRRIVEMSPGPGKMGTTLTTAFVRNRMAVVANTGDSRAYLVQEGKIVAKTRDHSVVQELIERGIISEEEAREHPMRHVVTKALGVDLGVDTYVWELKAGDVLLLSTDGLHDYIDEGIIGKLVFGSDPRTAAEALIGEALKVTEDNVTVVVFREV</sequence>
<dbReference type="HOGENOM" id="CLU_034545_4_2_2"/>
<dbReference type="PATRIC" id="fig|391623.17.peg.1390"/>
<dbReference type="Gene3D" id="3.60.40.10">
    <property type="entry name" value="PPM-type phosphatase domain"/>
    <property type="match status" value="1"/>
</dbReference>
<dbReference type="PROSITE" id="PS51746">
    <property type="entry name" value="PPM_2"/>
    <property type="match status" value="1"/>
</dbReference>
<dbReference type="InterPro" id="IPR036457">
    <property type="entry name" value="PPM-type-like_dom_sf"/>
</dbReference>
<proteinExistence type="predicted"/>
<dbReference type="eggNOG" id="arCOG05302">
    <property type="taxonomic scope" value="Archaea"/>
</dbReference>
<name>F0LHW5_THEBM</name>